<dbReference type="PANTHER" id="PTHR45982">
    <property type="entry name" value="REGULATOR OF CHROMOSOME CONDENSATION"/>
    <property type="match status" value="1"/>
</dbReference>
<protein>
    <recommendedName>
        <fullName evidence="5">F5/8 type C domain-containing protein</fullName>
    </recommendedName>
</protein>
<comment type="caution">
    <text evidence="6">The sequence shown here is derived from an EMBL/GenBank/DDBJ whole genome shotgun (WGS) entry which is preliminary data.</text>
</comment>
<evidence type="ECO:0000259" key="5">
    <source>
        <dbReference type="PROSITE" id="PS50022"/>
    </source>
</evidence>
<dbReference type="PROSITE" id="PS50022">
    <property type="entry name" value="FA58C_3"/>
    <property type="match status" value="1"/>
</dbReference>
<dbReference type="InterPro" id="IPR058923">
    <property type="entry name" value="RCC1-like_dom"/>
</dbReference>
<dbReference type="Gene3D" id="2.60.120.260">
    <property type="entry name" value="Galactose-binding domain-like"/>
    <property type="match status" value="1"/>
</dbReference>
<dbReference type="InterPro" id="IPR009091">
    <property type="entry name" value="RCC1/BLIP-II"/>
</dbReference>
<keyword evidence="7" id="KW-1185">Reference proteome</keyword>
<sequence>MEPFKYLQDIFTFWALSRPLGVDSKEEFAPLQPHLGDTKESLAVGQEAYHKERTAEEVEEEVGTNNYPWGGEGGIAMDLETAITQSVPFLGAGGGSGGNDDSMSSNPLGGLGGAGGGGIRLRAFEYLRLTGAVYAQGAAGQGSATCSSSSDTTTCWDFTGPGGGGAGGTIIIHTVTATLASASSTNVSGGAGGQSHLTSNLGGDGGSGWEHIETSDSNVYNCLVPPTTLAPTTTPPSSVAPTMQPSTGAPTSSPTLSPATTVPSTLLPSATPTTLVPTSSPTRAPTTVGEVYAVGDNDSGQLGDGSGTNQSRPVLAATSGNVVQVAAWDHTVFRTSLGQVLVCGSNAYGQLGLGSGNTTNIASPVHVMVNFTVSHIAAGHFHTLFVTSDAEVYGAGRNSEGQLGTGGTNVTHSSAPLKIPVSSTSGAVHAAAGRYHSVFVLATGKVFAMGHNSAGQLGDGTRTARTSAVEVPLSASGAQVVAGCYHTVILTADGQTYMTGKNDYGQLGDGSTTWRSTPVRVMSSHVVKEAAAGWHHTLFLTTDGQAYATGRRWTQQQSYQYHVLYPDGQISTPAPIMLGQTVAKIAAGAWHSLFVTAAGHVYSGGRNYEGQLGDGTKMVRIEAAEVPILTTHDVWGIGAGRLHSIFMAAGIFPATTTPTATLSPFTSAPTSAYPTVSPSSGSPTASPSQIPTAGPTLTTDAPTSSPSLTPTSGSSVALGMQSGAIANSQISASSEHRDCLAASGRLASSGTYSSSAGSQGAWCAASSTSGQWLQVDLESSQTVHGISTQGRHDAAQWVTSYQVQGSIDGVTWKDALEQVTHGLNFTGNTDQTTTAFRRFSTKLAVRYIRVYPLSWSSYIAMRVELYSYMYIAPPPSPPPPLAGAGCTADLTGYPWTATTATNGAASWTDRTYTFTDLPNLLLNANQFQGPHKEIASGTTISVTFSSCSTQTIYVAVANCGTGCTSRDGGFLDSLPANGWTTELESVSFITGYSPSSMNVYSKVTSSGFSLPSTTTSELVHTIMYT</sequence>
<evidence type="ECO:0000256" key="2">
    <source>
        <dbReference type="ARBA" id="ARBA00022737"/>
    </source>
</evidence>
<evidence type="ECO:0000313" key="6">
    <source>
        <dbReference type="EMBL" id="KAK3273097.1"/>
    </source>
</evidence>
<evidence type="ECO:0000256" key="4">
    <source>
        <dbReference type="SAM" id="MobiDB-lite"/>
    </source>
</evidence>
<keyword evidence="2" id="KW-0677">Repeat</keyword>
<dbReference type="InterPro" id="IPR000421">
    <property type="entry name" value="FA58C"/>
</dbReference>
<feature type="repeat" description="RCC1" evidence="3">
    <location>
        <begin position="494"/>
        <end position="543"/>
    </location>
</feature>
<feature type="domain" description="F5/8 type C" evidence="5">
    <location>
        <begin position="713"/>
        <end position="868"/>
    </location>
</feature>
<feature type="compositionally biased region" description="Low complexity" evidence="4">
    <location>
        <begin position="226"/>
        <end position="282"/>
    </location>
</feature>
<dbReference type="PROSITE" id="PS50012">
    <property type="entry name" value="RCC1_3"/>
    <property type="match status" value="6"/>
</dbReference>
<dbReference type="FunFam" id="2.60.120.260:FF:000016">
    <property type="entry name" value="Contactin-associated protein-like 4 isoform 1"/>
    <property type="match status" value="1"/>
</dbReference>
<proteinExistence type="predicted"/>
<dbReference type="InterPro" id="IPR000408">
    <property type="entry name" value="Reg_chr_condens"/>
</dbReference>
<feature type="region of interest" description="Disordered" evidence="4">
    <location>
        <begin position="668"/>
        <end position="716"/>
    </location>
</feature>
<dbReference type="SMART" id="SM00231">
    <property type="entry name" value="FA58C"/>
    <property type="match status" value="1"/>
</dbReference>
<dbReference type="Pfam" id="PF13540">
    <property type="entry name" value="RCC1_2"/>
    <property type="match status" value="1"/>
</dbReference>
<dbReference type="InterPro" id="IPR008979">
    <property type="entry name" value="Galactose-bd-like_sf"/>
</dbReference>
<dbReference type="PANTHER" id="PTHR45982:SF1">
    <property type="entry name" value="REGULATOR OF CHROMOSOME CONDENSATION"/>
    <property type="match status" value="1"/>
</dbReference>
<dbReference type="InterPro" id="IPR051553">
    <property type="entry name" value="Ran_GTPase-activating"/>
</dbReference>
<dbReference type="Gene3D" id="2.130.10.30">
    <property type="entry name" value="Regulator of chromosome condensation 1/beta-lactamase-inhibitor protein II"/>
    <property type="match status" value="2"/>
</dbReference>
<feature type="region of interest" description="Disordered" evidence="4">
    <location>
        <begin position="185"/>
        <end position="212"/>
    </location>
</feature>
<feature type="repeat" description="RCC1" evidence="3">
    <location>
        <begin position="289"/>
        <end position="338"/>
    </location>
</feature>
<organism evidence="6 7">
    <name type="scientific">Cymbomonas tetramitiformis</name>
    <dbReference type="NCBI Taxonomy" id="36881"/>
    <lineage>
        <taxon>Eukaryota</taxon>
        <taxon>Viridiplantae</taxon>
        <taxon>Chlorophyta</taxon>
        <taxon>Pyramimonadophyceae</taxon>
        <taxon>Pyramimonadales</taxon>
        <taxon>Pyramimonadaceae</taxon>
        <taxon>Cymbomonas</taxon>
    </lineage>
</organism>
<dbReference type="PROSITE" id="PS00626">
    <property type="entry name" value="RCC1_2"/>
    <property type="match status" value="3"/>
</dbReference>
<feature type="repeat" description="RCC1" evidence="3">
    <location>
        <begin position="390"/>
        <end position="443"/>
    </location>
</feature>
<evidence type="ECO:0000256" key="1">
    <source>
        <dbReference type="ARBA" id="ARBA00022658"/>
    </source>
</evidence>
<evidence type="ECO:0000256" key="3">
    <source>
        <dbReference type="PROSITE-ProRule" id="PRU00235"/>
    </source>
</evidence>
<dbReference type="Pfam" id="PF00754">
    <property type="entry name" value="F5_F8_type_C"/>
    <property type="match status" value="1"/>
</dbReference>
<feature type="non-terminal residue" evidence="6">
    <location>
        <position position="1025"/>
    </location>
</feature>
<dbReference type="GO" id="GO:0005737">
    <property type="term" value="C:cytoplasm"/>
    <property type="evidence" value="ECO:0007669"/>
    <property type="project" value="TreeGrafter"/>
</dbReference>
<dbReference type="PROSITE" id="PS01285">
    <property type="entry name" value="FA58C_1"/>
    <property type="match status" value="1"/>
</dbReference>
<name>A0AAE0G7M1_9CHLO</name>
<feature type="compositionally biased region" description="Low complexity" evidence="4">
    <location>
        <begin position="668"/>
        <end position="688"/>
    </location>
</feature>
<feature type="region of interest" description="Disordered" evidence="4">
    <location>
        <begin position="226"/>
        <end position="286"/>
    </location>
</feature>
<dbReference type="AlphaFoldDB" id="A0AAE0G7M1"/>
<feature type="repeat" description="RCC1" evidence="3">
    <location>
        <begin position="338"/>
        <end position="389"/>
    </location>
</feature>
<feature type="repeat" description="RCC1" evidence="3">
    <location>
        <begin position="444"/>
        <end position="493"/>
    </location>
</feature>
<accession>A0AAE0G7M1</accession>
<evidence type="ECO:0000313" key="7">
    <source>
        <dbReference type="Proteomes" id="UP001190700"/>
    </source>
</evidence>
<reference evidence="6 7" key="1">
    <citation type="journal article" date="2015" name="Genome Biol. Evol.">
        <title>Comparative Genomics of a Bacterivorous Green Alga Reveals Evolutionary Causalities and Consequences of Phago-Mixotrophic Mode of Nutrition.</title>
        <authorList>
            <person name="Burns J.A."/>
            <person name="Paasch A."/>
            <person name="Narechania A."/>
            <person name="Kim E."/>
        </authorList>
    </citation>
    <scope>NUCLEOTIDE SEQUENCE [LARGE SCALE GENOMIC DNA]</scope>
    <source>
        <strain evidence="6 7">PLY_AMNH</strain>
    </source>
</reference>
<dbReference type="PRINTS" id="PR00633">
    <property type="entry name" value="RCCNDNSATION"/>
</dbReference>
<dbReference type="Proteomes" id="UP001190700">
    <property type="component" value="Unassembled WGS sequence"/>
</dbReference>
<feature type="repeat" description="RCC1" evidence="3">
    <location>
        <begin position="599"/>
        <end position="650"/>
    </location>
</feature>
<dbReference type="CDD" id="cd00057">
    <property type="entry name" value="FA58C"/>
    <property type="match status" value="1"/>
</dbReference>
<feature type="compositionally biased region" description="Low complexity" evidence="4">
    <location>
        <begin position="695"/>
        <end position="715"/>
    </location>
</feature>
<keyword evidence="1" id="KW-0344">Guanine-nucleotide releasing factor</keyword>
<dbReference type="SUPFAM" id="SSF49785">
    <property type="entry name" value="Galactose-binding domain-like"/>
    <property type="match status" value="1"/>
</dbReference>
<dbReference type="SUPFAM" id="SSF50985">
    <property type="entry name" value="RCC1/BLIP-II"/>
    <property type="match status" value="2"/>
</dbReference>
<dbReference type="Pfam" id="PF25390">
    <property type="entry name" value="WD40_RLD"/>
    <property type="match status" value="1"/>
</dbReference>
<gene>
    <name evidence="6" type="ORF">CYMTET_18644</name>
</gene>
<dbReference type="GO" id="GO:0005085">
    <property type="term" value="F:guanyl-nucleotide exchange factor activity"/>
    <property type="evidence" value="ECO:0007669"/>
    <property type="project" value="TreeGrafter"/>
</dbReference>
<dbReference type="EMBL" id="LGRX02008651">
    <property type="protein sequence ID" value="KAK3273097.1"/>
    <property type="molecule type" value="Genomic_DNA"/>
</dbReference>